<dbReference type="Proteomes" id="UP000053240">
    <property type="component" value="Unassembled WGS sequence"/>
</dbReference>
<sequence length="113" mass="12102">MGEEIPNGDTKVVLKRKITLFNGVGIIIGTIIGSGIFISPTGVFIYTEVIVHPKSAPGRGLTADIQNNSHGRCTGNNQRCTPNAEHGEIKPPNAGNGRGLFDVYFALYMFLDA</sequence>
<dbReference type="InParanoid" id="A0A194QR06"/>
<keyword evidence="4" id="KW-1185">Reference proteome</keyword>
<protein>
    <submittedName>
        <fullName evidence="3">Cystine/glutamate transporter</fullName>
    </submittedName>
</protein>
<keyword evidence="2" id="KW-1133">Transmembrane helix</keyword>
<feature type="compositionally biased region" description="Polar residues" evidence="1">
    <location>
        <begin position="69"/>
        <end position="81"/>
    </location>
</feature>
<dbReference type="AlphaFoldDB" id="A0A194QR06"/>
<dbReference type="EMBL" id="KQ461185">
    <property type="protein sequence ID" value="KPJ07405.1"/>
    <property type="molecule type" value="Genomic_DNA"/>
</dbReference>
<evidence type="ECO:0000313" key="4">
    <source>
        <dbReference type="Proteomes" id="UP000053240"/>
    </source>
</evidence>
<gene>
    <name evidence="3" type="ORF">RR48_08418</name>
</gene>
<feature type="region of interest" description="Disordered" evidence="1">
    <location>
        <begin position="69"/>
        <end position="92"/>
    </location>
</feature>
<evidence type="ECO:0000313" key="3">
    <source>
        <dbReference type="EMBL" id="KPJ07405.1"/>
    </source>
</evidence>
<proteinExistence type="predicted"/>
<accession>A0A194QR06</accession>
<keyword evidence="2" id="KW-0812">Transmembrane</keyword>
<keyword evidence="2" id="KW-0472">Membrane</keyword>
<reference evidence="3 4" key="1">
    <citation type="journal article" date="2015" name="Nat. Commun.">
        <title>Outbred genome sequencing and CRISPR/Cas9 gene editing in butterflies.</title>
        <authorList>
            <person name="Li X."/>
            <person name="Fan D."/>
            <person name="Zhang W."/>
            <person name="Liu G."/>
            <person name="Zhang L."/>
            <person name="Zhao L."/>
            <person name="Fang X."/>
            <person name="Chen L."/>
            <person name="Dong Y."/>
            <person name="Chen Y."/>
            <person name="Ding Y."/>
            <person name="Zhao R."/>
            <person name="Feng M."/>
            <person name="Zhu Y."/>
            <person name="Feng Y."/>
            <person name="Jiang X."/>
            <person name="Zhu D."/>
            <person name="Xiang H."/>
            <person name="Feng X."/>
            <person name="Li S."/>
            <person name="Wang J."/>
            <person name="Zhang G."/>
            <person name="Kronforst M.R."/>
            <person name="Wang W."/>
        </authorList>
    </citation>
    <scope>NUCLEOTIDE SEQUENCE [LARGE SCALE GENOMIC DNA]</scope>
    <source>
        <strain evidence="3">Ya'a_city_454_Pm</strain>
        <tissue evidence="3">Whole body</tissue>
    </source>
</reference>
<feature type="transmembrane region" description="Helical" evidence="2">
    <location>
        <begin position="20"/>
        <end position="46"/>
    </location>
</feature>
<evidence type="ECO:0000256" key="2">
    <source>
        <dbReference type="SAM" id="Phobius"/>
    </source>
</evidence>
<organism evidence="3 4">
    <name type="scientific">Papilio machaon</name>
    <name type="common">Old World swallowtail butterfly</name>
    <dbReference type="NCBI Taxonomy" id="76193"/>
    <lineage>
        <taxon>Eukaryota</taxon>
        <taxon>Metazoa</taxon>
        <taxon>Ecdysozoa</taxon>
        <taxon>Arthropoda</taxon>
        <taxon>Hexapoda</taxon>
        <taxon>Insecta</taxon>
        <taxon>Pterygota</taxon>
        <taxon>Neoptera</taxon>
        <taxon>Endopterygota</taxon>
        <taxon>Lepidoptera</taxon>
        <taxon>Glossata</taxon>
        <taxon>Ditrysia</taxon>
        <taxon>Papilionoidea</taxon>
        <taxon>Papilionidae</taxon>
        <taxon>Papilioninae</taxon>
        <taxon>Papilio</taxon>
    </lineage>
</organism>
<evidence type="ECO:0000256" key="1">
    <source>
        <dbReference type="SAM" id="MobiDB-lite"/>
    </source>
</evidence>
<dbReference type="STRING" id="76193.A0A194QR06"/>
<name>A0A194QR06_PAPMA</name>